<dbReference type="AlphaFoldDB" id="A0A8M1H4B9"/>
<evidence type="ECO:0000313" key="6">
    <source>
        <dbReference type="RefSeq" id="XP_040499839.1"/>
    </source>
</evidence>
<evidence type="ECO:0000259" key="4">
    <source>
        <dbReference type="Pfam" id="PF07686"/>
    </source>
</evidence>
<dbReference type="OrthoDB" id="9803478at2759"/>
<dbReference type="Proteomes" id="UP000261680">
    <property type="component" value="Unplaced"/>
</dbReference>
<dbReference type="RefSeq" id="XP_040499839.1">
    <property type="nucleotide sequence ID" value="XM_040643905.1"/>
</dbReference>
<dbReference type="InterPro" id="IPR013106">
    <property type="entry name" value="Ig_V-set"/>
</dbReference>
<dbReference type="SUPFAM" id="SSF48726">
    <property type="entry name" value="Immunoglobulin"/>
    <property type="match status" value="2"/>
</dbReference>
<evidence type="ECO:0000313" key="5">
    <source>
        <dbReference type="Proteomes" id="UP000261680"/>
    </source>
</evidence>
<sequence length="259" mass="28219">MGGEKASEKAARLCSFPKAVMCPVFICSLVLWFLSAGTLNAEVTQTPGHLVTGKGQKAEMHCVPIKGHSYVFWYQQIPAKELKFLISFQNGVIFDKTGMPEKRFSAVCPQNSPCSLEIKPTELQDLAVYFCASSESTVDTQTLQSARSPATGSPKMGQRRVLRCDPISGHRLAYWCPQNQRQGMEFLISFQNENTAAELGCPRNGSQPKDLMEHLPPEDPSHRAGGLSCDLRAGCLGTVQLSSSLQCANSPAPLLSPEL</sequence>
<dbReference type="InterPro" id="IPR013783">
    <property type="entry name" value="Ig-like_fold"/>
</dbReference>
<dbReference type="GO" id="GO:0002376">
    <property type="term" value="P:immune system process"/>
    <property type="evidence" value="ECO:0007669"/>
    <property type="project" value="UniProtKB-KW"/>
</dbReference>
<reference evidence="6" key="1">
    <citation type="submission" date="2025-08" db="UniProtKB">
        <authorList>
            <consortium name="RefSeq"/>
        </authorList>
    </citation>
    <scope>IDENTIFICATION</scope>
    <source>
        <tissue evidence="6">Whole blood</tissue>
    </source>
</reference>
<dbReference type="Pfam" id="PF07686">
    <property type="entry name" value="V-set"/>
    <property type="match status" value="1"/>
</dbReference>
<organism evidence="5 6">
    <name type="scientific">Ursus maritimus</name>
    <name type="common">Polar bear</name>
    <name type="synonym">Thalarctos maritimus</name>
    <dbReference type="NCBI Taxonomy" id="29073"/>
    <lineage>
        <taxon>Eukaryota</taxon>
        <taxon>Metazoa</taxon>
        <taxon>Chordata</taxon>
        <taxon>Craniata</taxon>
        <taxon>Vertebrata</taxon>
        <taxon>Euteleostomi</taxon>
        <taxon>Mammalia</taxon>
        <taxon>Eutheria</taxon>
        <taxon>Laurasiatheria</taxon>
        <taxon>Carnivora</taxon>
        <taxon>Caniformia</taxon>
        <taxon>Ursidae</taxon>
        <taxon>Ursus</taxon>
    </lineage>
</organism>
<feature type="region of interest" description="Disordered" evidence="3">
    <location>
        <begin position="202"/>
        <end position="224"/>
    </location>
</feature>
<dbReference type="PANTHER" id="PTHR23268">
    <property type="entry name" value="T-CELL RECEPTOR BETA CHAIN"/>
    <property type="match status" value="1"/>
</dbReference>
<keyword evidence="1" id="KW-0732">Signal</keyword>
<evidence type="ECO:0000256" key="2">
    <source>
        <dbReference type="ARBA" id="ARBA00022859"/>
    </source>
</evidence>
<dbReference type="PANTHER" id="PTHR23268:SF24">
    <property type="entry name" value="T CELL RECEPTOR BETA VARIABLE 16"/>
    <property type="match status" value="1"/>
</dbReference>
<dbReference type="Gene3D" id="2.60.40.10">
    <property type="entry name" value="Immunoglobulins"/>
    <property type="match status" value="1"/>
</dbReference>
<dbReference type="InterPro" id="IPR036179">
    <property type="entry name" value="Ig-like_dom_sf"/>
</dbReference>
<proteinExistence type="predicted"/>
<keyword evidence="5" id="KW-1185">Reference proteome</keyword>
<evidence type="ECO:0000256" key="1">
    <source>
        <dbReference type="ARBA" id="ARBA00022729"/>
    </source>
</evidence>
<protein>
    <submittedName>
        <fullName evidence="6">Uncharacterized protein LOC121105792</fullName>
    </submittedName>
</protein>
<gene>
    <name evidence="6" type="primary">LOC121105792</name>
</gene>
<name>A0A8M1H4B9_URSMA</name>
<keyword evidence="2" id="KW-0391">Immunity</keyword>
<feature type="domain" description="Immunoglobulin V-set" evidence="4">
    <location>
        <begin position="45"/>
        <end position="138"/>
    </location>
</feature>
<dbReference type="InterPro" id="IPR050413">
    <property type="entry name" value="TCR_beta_variable"/>
</dbReference>
<feature type="compositionally biased region" description="Basic and acidic residues" evidence="3">
    <location>
        <begin position="210"/>
        <end position="222"/>
    </location>
</feature>
<evidence type="ECO:0000256" key="3">
    <source>
        <dbReference type="SAM" id="MobiDB-lite"/>
    </source>
</evidence>
<dbReference type="KEGG" id="umr:121105792"/>
<accession>A0A8M1H4B9</accession>
<dbReference type="GO" id="GO:0005886">
    <property type="term" value="C:plasma membrane"/>
    <property type="evidence" value="ECO:0007669"/>
    <property type="project" value="TreeGrafter"/>
</dbReference>
<dbReference type="GO" id="GO:0007166">
    <property type="term" value="P:cell surface receptor signaling pathway"/>
    <property type="evidence" value="ECO:0007669"/>
    <property type="project" value="TreeGrafter"/>
</dbReference>
<dbReference type="GeneID" id="121105792"/>